<evidence type="ECO:0000256" key="7">
    <source>
        <dbReference type="HAMAP-Rule" id="MF_00607"/>
    </source>
</evidence>
<dbReference type="PANTHER" id="PTHR11727">
    <property type="entry name" value="DIMETHYLADENOSINE TRANSFERASE"/>
    <property type="match status" value="1"/>
</dbReference>
<feature type="binding site" evidence="7 8">
    <location>
        <position position="78"/>
    </location>
    <ligand>
        <name>S-adenosyl-L-methionine</name>
        <dbReference type="ChEBI" id="CHEBI:59789"/>
    </ligand>
</feature>
<dbReference type="CDD" id="cd02440">
    <property type="entry name" value="AdoMet_MTases"/>
    <property type="match status" value="1"/>
</dbReference>
<dbReference type="RefSeq" id="WP_117679210.1">
    <property type="nucleotide sequence ID" value="NZ_CATVUE010000002.1"/>
</dbReference>
<dbReference type="NCBIfam" id="TIGR00755">
    <property type="entry name" value="ksgA"/>
    <property type="match status" value="1"/>
</dbReference>
<dbReference type="HAMAP" id="MF_00607">
    <property type="entry name" value="16SrRNA_methyltr_A"/>
    <property type="match status" value="1"/>
</dbReference>
<dbReference type="Gene3D" id="1.10.8.100">
    <property type="entry name" value="Ribosomal RNA adenine dimethylase-like, domain 2"/>
    <property type="match status" value="1"/>
</dbReference>
<dbReference type="InterPro" id="IPR020596">
    <property type="entry name" value="rRNA_Ade_Mease_Trfase_CS"/>
</dbReference>
<keyword evidence="5 7" id="KW-0949">S-adenosyl-L-methionine</keyword>
<dbReference type="AlphaFoldDB" id="A0A3E4QVI6"/>
<feature type="binding site" evidence="7 8">
    <location>
        <position position="103"/>
    </location>
    <ligand>
        <name>S-adenosyl-L-methionine</name>
        <dbReference type="ChEBI" id="CHEBI:59789"/>
    </ligand>
</feature>
<dbReference type="InterPro" id="IPR029063">
    <property type="entry name" value="SAM-dependent_MTases_sf"/>
</dbReference>
<accession>A0A3E4QVI6</accession>
<evidence type="ECO:0000313" key="10">
    <source>
        <dbReference type="EMBL" id="RGL11200.1"/>
    </source>
</evidence>
<protein>
    <recommendedName>
        <fullName evidence="7">Ribosomal RNA small subunit methyltransferase A</fullName>
        <ecNumber evidence="7">2.1.1.182</ecNumber>
    </recommendedName>
    <alternativeName>
        <fullName evidence="7">16S rRNA (adenine(1518)-N(6)/adenine(1519)-N(6))-dimethyltransferase</fullName>
    </alternativeName>
    <alternativeName>
        <fullName evidence="7">16S rRNA dimethyladenosine transferase</fullName>
    </alternativeName>
    <alternativeName>
        <fullName evidence="7">16S rRNA dimethylase</fullName>
    </alternativeName>
    <alternativeName>
        <fullName evidence="7">S-adenosylmethionine-6-N', N'-adenosyl(rRNA) dimethyltransferase</fullName>
    </alternativeName>
</protein>
<dbReference type="Pfam" id="PF00398">
    <property type="entry name" value="RrnaAD"/>
    <property type="match status" value="1"/>
</dbReference>
<evidence type="ECO:0000256" key="5">
    <source>
        <dbReference type="ARBA" id="ARBA00022691"/>
    </source>
</evidence>
<dbReference type="PROSITE" id="PS01131">
    <property type="entry name" value="RRNA_A_DIMETH"/>
    <property type="match status" value="1"/>
</dbReference>
<dbReference type="InterPro" id="IPR020598">
    <property type="entry name" value="rRNA_Ade_methylase_Trfase_N"/>
</dbReference>
<evidence type="ECO:0000256" key="3">
    <source>
        <dbReference type="ARBA" id="ARBA00022603"/>
    </source>
</evidence>
<dbReference type="SUPFAM" id="SSF53335">
    <property type="entry name" value="S-adenosyl-L-methionine-dependent methyltransferases"/>
    <property type="match status" value="1"/>
</dbReference>
<sequence length="296" mass="31491">MTTSPLANPSATRALLETYGLATKHRLGQNFLIDNHVIERICALASLSSDQLVLEVGPGIGTLTLALLQDAGHVTSIEMDPELEAVLSAHAALNANFSFIMGDALKVAPEQIAEASGGEPSILVANLPYNVAATIILSFFQTMPSLNAAVVMVQKEVADRIAAQPGTKAFGAYTAKLGLYGRVTGRFEVPPRCFMPAPHVDSAVVRIDRRTSGDEVFDLIAWAEGEGCTRDDVARVTEAAFAQRRKTIRNSMSSSGFEKQKLDKAFGACDIAPTTRAEALSTSDFIRLAAALAQQG</sequence>
<comment type="similarity">
    <text evidence="7">Belongs to the class I-like SAM-binding methyltransferase superfamily. rRNA adenine N(6)-methyltransferase family. RsmA subfamily.</text>
</comment>
<proteinExistence type="inferred from homology"/>
<reference evidence="10 11" key="1">
    <citation type="submission" date="2018-08" db="EMBL/GenBank/DDBJ databases">
        <title>A genome reference for cultivated species of the human gut microbiota.</title>
        <authorList>
            <person name="Zou Y."/>
            <person name="Xue W."/>
            <person name="Luo G."/>
        </authorList>
    </citation>
    <scope>NUCLEOTIDE SEQUENCE [LARGE SCALE GENOMIC DNA]</scope>
    <source>
        <strain evidence="10 11">TF08-14</strain>
    </source>
</reference>
<dbReference type="EC" id="2.1.1.182" evidence="7"/>
<keyword evidence="4 7" id="KW-0808">Transferase</keyword>
<feature type="binding site" evidence="7 8">
    <location>
        <position position="32"/>
    </location>
    <ligand>
        <name>S-adenosyl-L-methionine</name>
        <dbReference type="ChEBI" id="CHEBI:59789"/>
    </ligand>
</feature>
<keyword evidence="1 7" id="KW-0963">Cytoplasm</keyword>
<keyword evidence="6 7" id="KW-0694">RNA-binding</keyword>
<comment type="function">
    <text evidence="7">Specifically dimethylates two adjacent adenosines (A1518 and A1519) in the loop of a conserved hairpin near the 3'-end of 16S rRNA in the 30S particle. May play a critical role in biogenesis of 30S subunits.</text>
</comment>
<evidence type="ECO:0000259" key="9">
    <source>
        <dbReference type="SMART" id="SM00650"/>
    </source>
</evidence>
<feature type="binding site" evidence="7 8">
    <location>
        <position position="126"/>
    </location>
    <ligand>
        <name>S-adenosyl-L-methionine</name>
        <dbReference type="ChEBI" id="CHEBI:59789"/>
    </ligand>
</feature>
<comment type="subcellular location">
    <subcellularLocation>
        <location evidence="7">Cytoplasm</location>
    </subcellularLocation>
</comment>
<dbReference type="InterPro" id="IPR011530">
    <property type="entry name" value="rRNA_adenine_dimethylase"/>
</dbReference>
<gene>
    <name evidence="7" type="primary">rsmA</name>
    <name evidence="7" type="synonym">ksgA</name>
    <name evidence="10" type="ORF">DXC81_03550</name>
</gene>
<dbReference type="Gene3D" id="3.40.50.150">
    <property type="entry name" value="Vaccinia Virus protein VP39"/>
    <property type="match status" value="1"/>
</dbReference>
<feature type="binding site" evidence="7 8">
    <location>
        <position position="57"/>
    </location>
    <ligand>
        <name>S-adenosyl-L-methionine</name>
        <dbReference type="ChEBI" id="CHEBI:59789"/>
    </ligand>
</feature>
<dbReference type="GO" id="GO:0003723">
    <property type="term" value="F:RNA binding"/>
    <property type="evidence" value="ECO:0007669"/>
    <property type="project" value="UniProtKB-UniRule"/>
</dbReference>
<dbReference type="Proteomes" id="UP000260943">
    <property type="component" value="Unassembled WGS sequence"/>
</dbReference>
<dbReference type="InterPro" id="IPR023165">
    <property type="entry name" value="rRNA_Ade_diMease-like_C"/>
</dbReference>
<dbReference type="FunFam" id="3.40.50.150:FF:000023">
    <property type="entry name" value="Ribosomal RNA small subunit methyltransferase A"/>
    <property type="match status" value="1"/>
</dbReference>
<comment type="caution">
    <text evidence="10">The sequence shown here is derived from an EMBL/GenBank/DDBJ whole genome shotgun (WGS) entry which is preliminary data.</text>
</comment>
<feature type="binding site" evidence="7 8">
    <location>
        <position position="30"/>
    </location>
    <ligand>
        <name>S-adenosyl-L-methionine</name>
        <dbReference type="ChEBI" id="CHEBI:59789"/>
    </ligand>
</feature>
<organism evidence="10 11">
    <name type="scientific">Collinsella tanakaei</name>
    <dbReference type="NCBI Taxonomy" id="626935"/>
    <lineage>
        <taxon>Bacteria</taxon>
        <taxon>Bacillati</taxon>
        <taxon>Actinomycetota</taxon>
        <taxon>Coriobacteriia</taxon>
        <taxon>Coriobacteriales</taxon>
        <taxon>Coriobacteriaceae</taxon>
        <taxon>Collinsella</taxon>
    </lineage>
</organism>
<keyword evidence="2 7" id="KW-0698">rRNA processing</keyword>
<evidence type="ECO:0000256" key="4">
    <source>
        <dbReference type="ARBA" id="ARBA00022679"/>
    </source>
</evidence>
<dbReference type="PANTHER" id="PTHR11727:SF7">
    <property type="entry name" value="DIMETHYLADENOSINE TRANSFERASE-RELATED"/>
    <property type="match status" value="1"/>
</dbReference>
<dbReference type="GO" id="GO:0052908">
    <property type="term" value="F:16S rRNA (adenine(1518)-N(6)/adenine(1519)-N(6))-dimethyltransferase activity"/>
    <property type="evidence" value="ECO:0007669"/>
    <property type="project" value="UniProtKB-EC"/>
</dbReference>
<comment type="catalytic activity">
    <reaction evidence="7">
        <text>adenosine(1518)/adenosine(1519) in 16S rRNA + 4 S-adenosyl-L-methionine = N(6)-dimethyladenosine(1518)/N(6)-dimethyladenosine(1519) in 16S rRNA + 4 S-adenosyl-L-homocysteine + 4 H(+)</text>
        <dbReference type="Rhea" id="RHEA:19609"/>
        <dbReference type="Rhea" id="RHEA-COMP:10232"/>
        <dbReference type="Rhea" id="RHEA-COMP:10233"/>
        <dbReference type="ChEBI" id="CHEBI:15378"/>
        <dbReference type="ChEBI" id="CHEBI:57856"/>
        <dbReference type="ChEBI" id="CHEBI:59789"/>
        <dbReference type="ChEBI" id="CHEBI:74411"/>
        <dbReference type="ChEBI" id="CHEBI:74493"/>
        <dbReference type="EC" id="2.1.1.182"/>
    </reaction>
</comment>
<dbReference type="PROSITE" id="PS51689">
    <property type="entry name" value="SAM_RNA_A_N6_MT"/>
    <property type="match status" value="1"/>
</dbReference>
<dbReference type="InterPro" id="IPR001737">
    <property type="entry name" value="KsgA/Erm"/>
</dbReference>
<evidence type="ECO:0000256" key="1">
    <source>
        <dbReference type="ARBA" id="ARBA00022490"/>
    </source>
</evidence>
<evidence type="ECO:0000256" key="6">
    <source>
        <dbReference type="ARBA" id="ARBA00022884"/>
    </source>
</evidence>
<evidence type="ECO:0000256" key="2">
    <source>
        <dbReference type="ARBA" id="ARBA00022552"/>
    </source>
</evidence>
<dbReference type="GO" id="GO:0005829">
    <property type="term" value="C:cytosol"/>
    <property type="evidence" value="ECO:0007669"/>
    <property type="project" value="TreeGrafter"/>
</dbReference>
<evidence type="ECO:0000256" key="8">
    <source>
        <dbReference type="PROSITE-ProRule" id="PRU01026"/>
    </source>
</evidence>
<name>A0A3E4QVI6_9ACTN</name>
<dbReference type="EMBL" id="QSRJ01000003">
    <property type="protein sequence ID" value="RGL11200.1"/>
    <property type="molecule type" value="Genomic_DNA"/>
</dbReference>
<feature type="domain" description="Ribosomal RNA adenine methylase transferase N-terminal" evidence="9">
    <location>
        <begin position="37"/>
        <end position="211"/>
    </location>
</feature>
<evidence type="ECO:0000313" key="11">
    <source>
        <dbReference type="Proteomes" id="UP000260943"/>
    </source>
</evidence>
<dbReference type="SMART" id="SM00650">
    <property type="entry name" value="rADc"/>
    <property type="match status" value="1"/>
</dbReference>
<keyword evidence="3 7" id="KW-0489">Methyltransferase</keyword>